<dbReference type="InterPro" id="IPR032675">
    <property type="entry name" value="LRR_dom_sf"/>
</dbReference>
<keyword evidence="4" id="KW-1185">Reference proteome</keyword>
<evidence type="ECO:0000313" key="4">
    <source>
        <dbReference type="Proteomes" id="UP000827284"/>
    </source>
</evidence>
<evidence type="ECO:0000313" key="3">
    <source>
        <dbReference type="EMBL" id="GJJ72111.1"/>
    </source>
</evidence>
<organism evidence="3 4">
    <name type="scientific">Entomortierella parvispora</name>
    <dbReference type="NCBI Taxonomy" id="205924"/>
    <lineage>
        <taxon>Eukaryota</taxon>
        <taxon>Fungi</taxon>
        <taxon>Fungi incertae sedis</taxon>
        <taxon>Mucoromycota</taxon>
        <taxon>Mortierellomycotina</taxon>
        <taxon>Mortierellomycetes</taxon>
        <taxon>Mortierellales</taxon>
        <taxon>Mortierellaceae</taxon>
        <taxon>Entomortierella</taxon>
    </lineage>
</organism>
<gene>
    <name evidence="3" type="ORF">EMPS_04468</name>
</gene>
<comment type="caution">
    <text evidence="3">The sequence shown here is derived from an EMBL/GenBank/DDBJ whole genome shotgun (WGS) entry which is preliminary data.</text>
</comment>
<feature type="domain" description="F-box" evidence="2">
    <location>
        <begin position="10"/>
        <end position="52"/>
    </location>
</feature>
<dbReference type="Gene3D" id="3.80.10.10">
    <property type="entry name" value="Ribonuclease Inhibitor"/>
    <property type="match status" value="1"/>
</dbReference>
<dbReference type="PANTHER" id="PTHR16134">
    <property type="entry name" value="F-BOX/TPR REPEAT PROTEIN POF3"/>
    <property type="match status" value="1"/>
</dbReference>
<protein>
    <recommendedName>
        <fullName evidence="2">F-box domain-containing protein</fullName>
    </recommendedName>
</protein>
<dbReference type="SUPFAM" id="SSF81383">
    <property type="entry name" value="F-box domain"/>
    <property type="match status" value="1"/>
</dbReference>
<dbReference type="Proteomes" id="UP000827284">
    <property type="component" value="Unassembled WGS sequence"/>
</dbReference>
<sequence>MSTATTRAVDLPPEILHQISLNLTQHDRTVSVRVCKTWQKWFTPSLWHTVDFKESLFWRSDQLDRLNALVGDLDAQESTHAEASAELTPEAAVAAKIARQGFIRNLGYIRVLRIQHAAHWNLFLDPHGSLNQSKKLDLQELSANFQGPKATDAVEPLIQLLLRSGQLRTLSMQTNYLTPEATERLFAVLPQSLESLTFISQHNIADGEQRPEQDEEARKASLERIAKLPTSGNLDQLKVLSVTGLQMSMTALMALLKRCPALEELDISGVVEGVEDSRLEEIVSKGSAKGWKTLGFKDTWASLGPKTVTAILHHAGTLENFRLCHCAAFPSSMIQKLLCSAPKLKRFDMIPSTILDDIEQRFLMADDIINSDQEWACLELETFKCMIAGIPRPDVEEKSNGRPLTDHPLHDPEQVTMERSRGVQRRVLAQLGRLTKLREITLGVDVLEEDHIGDHELHSEEQELEGDYYDEDDVQLGKQYRCLSMSLENGLDLLENLKCLQRLHIEKMSTNVEEEEQEWMRENWPVYRRKSRDTFWTSRGHQVGEFTDDSLEIMEDVGEDDDCNDATENYGEEERFDWW</sequence>
<evidence type="ECO:0000259" key="2">
    <source>
        <dbReference type="Pfam" id="PF12937"/>
    </source>
</evidence>
<dbReference type="EMBL" id="BQFW01000006">
    <property type="protein sequence ID" value="GJJ72111.1"/>
    <property type="molecule type" value="Genomic_DNA"/>
</dbReference>
<dbReference type="Pfam" id="PF12937">
    <property type="entry name" value="F-box-like"/>
    <property type="match status" value="1"/>
</dbReference>
<dbReference type="InterPro" id="IPR036047">
    <property type="entry name" value="F-box-like_dom_sf"/>
</dbReference>
<dbReference type="PANTHER" id="PTHR16134:SF119">
    <property type="entry name" value="AT02038P-RELATED"/>
    <property type="match status" value="1"/>
</dbReference>
<reference evidence="3" key="1">
    <citation type="submission" date="2021-11" db="EMBL/GenBank/DDBJ databases">
        <authorList>
            <person name="Herlambang A."/>
            <person name="Guo Y."/>
            <person name="Takashima Y."/>
            <person name="Nishizawa T."/>
        </authorList>
    </citation>
    <scope>NUCLEOTIDE SEQUENCE</scope>
    <source>
        <strain evidence="3">E1425</strain>
    </source>
</reference>
<dbReference type="OrthoDB" id="2338066at2759"/>
<evidence type="ECO:0000256" key="1">
    <source>
        <dbReference type="SAM" id="MobiDB-lite"/>
    </source>
</evidence>
<accession>A0A9P3H8I9</accession>
<dbReference type="AlphaFoldDB" id="A0A9P3H8I9"/>
<feature type="compositionally biased region" description="Acidic residues" evidence="1">
    <location>
        <begin position="559"/>
        <end position="571"/>
    </location>
</feature>
<dbReference type="InterPro" id="IPR001810">
    <property type="entry name" value="F-box_dom"/>
</dbReference>
<proteinExistence type="predicted"/>
<dbReference type="Gene3D" id="1.20.1280.50">
    <property type="match status" value="1"/>
</dbReference>
<reference evidence="3" key="2">
    <citation type="journal article" date="2022" name="Microbiol. Resour. Announc.">
        <title>Whole-Genome Sequence of Entomortierella parvispora E1425, a Mucoromycotan Fungus Associated with Burkholderiaceae-Related Endosymbiotic Bacteria.</title>
        <authorList>
            <person name="Herlambang A."/>
            <person name="Guo Y."/>
            <person name="Takashima Y."/>
            <person name="Narisawa K."/>
            <person name="Ohta H."/>
            <person name="Nishizawa T."/>
        </authorList>
    </citation>
    <scope>NUCLEOTIDE SEQUENCE</scope>
    <source>
        <strain evidence="3">E1425</strain>
    </source>
</reference>
<dbReference type="SUPFAM" id="SSF52047">
    <property type="entry name" value="RNI-like"/>
    <property type="match status" value="1"/>
</dbReference>
<feature type="region of interest" description="Disordered" evidence="1">
    <location>
        <begin position="559"/>
        <end position="579"/>
    </location>
</feature>
<name>A0A9P3H8I9_9FUNG</name>